<keyword evidence="1" id="KW-0812">Transmembrane</keyword>
<feature type="transmembrane region" description="Helical" evidence="1">
    <location>
        <begin position="331"/>
        <end position="356"/>
    </location>
</feature>
<feature type="domain" description="Heterokaryon incompatibility" evidence="2">
    <location>
        <begin position="67"/>
        <end position="245"/>
    </location>
</feature>
<evidence type="ECO:0000259" key="2">
    <source>
        <dbReference type="Pfam" id="PF06985"/>
    </source>
</evidence>
<dbReference type="PANTHER" id="PTHR24148:SF64">
    <property type="entry name" value="HETEROKARYON INCOMPATIBILITY DOMAIN-CONTAINING PROTEIN"/>
    <property type="match status" value="1"/>
</dbReference>
<dbReference type="Proteomes" id="UP000293823">
    <property type="component" value="Unassembled WGS sequence"/>
</dbReference>
<organism evidence="3 4">
    <name type="scientific">Alternaria arborescens</name>
    <dbReference type="NCBI Taxonomy" id="156630"/>
    <lineage>
        <taxon>Eukaryota</taxon>
        <taxon>Fungi</taxon>
        <taxon>Dikarya</taxon>
        <taxon>Ascomycota</taxon>
        <taxon>Pezizomycotina</taxon>
        <taxon>Dothideomycetes</taxon>
        <taxon>Pleosporomycetidae</taxon>
        <taxon>Pleosporales</taxon>
        <taxon>Pleosporineae</taxon>
        <taxon>Pleosporaceae</taxon>
        <taxon>Alternaria</taxon>
        <taxon>Alternaria sect. Alternaria</taxon>
    </lineage>
</organism>
<name>A0A4Q4PYZ1_9PLEO</name>
<dbReference type="EMBL" id="PEJP01000085">
    <property type="protein sequence ID" value="RYO28930.1"/>
    <property type="molecule type" value="Genomic_DNA"/>
</dbReference>
<keyword evidence="4" id="KW-1185">Reference proteome</keyword>
<dbReference type="InterPro" id="IPR010730">
    <property type="entry name" value="HET"/>
</dbReference>
<comment type="caution">
    <text evidence="3">The sequence shown here is derived from an EMBL/GenBank/DDBJ whole genome shotgun (WGS) entry which is preliminary data.</text>
</comment>
<keyword evidence="1" id="KW-0472">Membrane</keyword>
<dbReference type="AlphaFoldDB" id="A0A4Q4PYZ1"/>
<dbReference type="Pfam" id="PF06985">
    <property type="entry name" value="HET"/>
    <property type="match status" value="1"/>
</dbReference>
<accession>A0A4Q4PYZ1</accession>
<sequence length="481" mass="55127">MADTILRAQQVQQISQDKQNVYERHALRPNSNTIRLLDVQPVPRNAIEGTPLKCTLQVISLDREHDFTALSYVWGDPREKRSILCDSALFEVTTNCYSALWHLSKKLQGLVVWVDAICIDQEDKNKEKSRQLPLMEQIYTKARKVYVWLGEGDKRSDQVMRFMSRGGLRIYVQSAPDEPPRYRPYAAALRSSFAGWSFGYHPLPFRRNKKPVLAHFSHRVQYINWNDLIYVLNRPWKSRLWTYQEILLASHPVITCGSEHVEWSDFEWTLLLLRSTSGKFPSTAITWESIALDRGKVSSIVRSTEPNLLHALQVHEEVVKRILAARTVLKITWVCLLLACLAVALLVSIIAVSFASGYPDGLRHFPLSWVFYPYEPLFLGLTAVMTPAVLIYAWSEVRDLSQPYRDGLNETATDDLVGALYQRAASNRRDMAYGIWAILHKLGASSLPEPTYDADDETEIPLLYRQPTVNLLEVTKNLRIL</sequence>
<evidence type="ECO:0000313" key="4">
    <source>
        <dbReference type="Proteomes" id="UP000293823"/>
    </source>
</evidence>
<feature type="transmembrane region" description="Helical" evidence="1">
    <location>
        <begin position="376"/>
        <end position="395"/>
    </location>
</feature>
<evidence type="ECO:0000313" key="3">
    <source>
        <dbReference type="EMBL" id="RYO28930.1"/>
    </source>
</evidence>
<protein>
    <recommendedName>
        <fullName evidence="2">Heterokaryon incompatibility domain-containing protein</fullName>
    </recommendedName>
</protein>
<dbReference type="OrthoDB" id="2157530at2759"/>
<dbReference type="InterPro" id="IPR052895">
    <property type="entry name" value="HetReg/Transcr_Mod"/>
</dbReference>
<gene>
    <name evidence="3" type="ORF">AA0113_g12114</name>
</gene>
<reference evidence="4" key="1">
    <citation type="journal article" date="2019" name="bioRxiv">
        <title>Genomics, evolutionary history and diagnostics of the Alternaria alternata species group including apple and Asian pear pathotypes.</title>
        <authorList>
            <person name="Armitage A.D."/>
            <person name="Cockerton H.M."/>
            <person name="Sreenivasaprasad S."/>
            <person name="Woodhall J.W."/>
            <person name="Lane C.R."/>
            <person name="Harrison R.J."/>
            <person name="Clarkson J.P."/>
        </authorList>
    </citation>
    <scope>NUCLEOTIDE SEQUENCE [LARGE SCALE GENOMIC DNA]</scope>
    <source>
        <strain evidence="4">RGR 97.0016</strain>
    </source>
</reference>
<keyword evidence="1" id="KW-1133">Transmembrane helix</keyword>
<evidence type="ECO:0000256" key="1">
    <source>
        <dbReference type="SAM" id="Phobius"/>
    </source>
</evidence>
<dbReference type="PANTHER" id="PTHR24148">
    <property type="entry name" value="ANKYRIN REPEAT DOMAIN-CONTAINING PROTEIN 39 HOMOLOG-RELATED"/>
    <property type="match status" value="1"/>
</dbReference>
<proteinExistence type="predicted"/>